<name>A0A0R2I5H1_CARDV</name>
<keyword evidence="1" id="KW-0472">Membrane</keyword>
<dbReference type="PATRIC" id="fig|1449336.4.peg.156"/>
<dbReference type="GeneID" id="89588150"/>
<dbReference type="Proteomes" id="UP000051658">
    <property type="component" value="Unassembled WGS sequence"/>
</dbReference>
<feature type="transmembrane region" description="Helical" evidence="1">
    <location>
        <begin position="277"/>
        <end position="295"/>
    </location>
</feature>
<feature type="transmembrane region" description="Helical" evidence="1">
    <location>
        <begin position="12"/>
        <end position="33"/>
    </location>
</feature>
<dbReference type="EMBL" id="JQBS01000007">
    <property type="protein sequence ID" value="KRN57175.1"/>
    <property type="molecule type" value="Genomic_DNA"/>
</dbReference>
<feature type="transmembrane region" description="Helical" evidence="1">
    <location>
        <begin position="143"/>
        <end position="170"/>
    </location>
</feature>
<evidence type="ECO:0000256" key="1">
    <source>
        <dbReference type="SAM" id="Phobius"/>
    </source>
</evidence>
<dbReference type="RefSeq" id="WP_051915675.1">
    <property type="nucleotide sequence ID" value="NZ_JQBS01000007.1"/>
</dbReference>
<protein>
    <submittedName>
        <fullName evidence="2">Topological determinant of cell division</fullName>
    </submittedName>
</protein>
<dbReference type="eggNOG" id="COG0265">
    <property type="taxonomic scope" value="Bacteria"/>
</dbReference>
<accession>A0A0R2I5H1</accession>
<feature type="transmembrane region" description="Helical" evidence="1">
    <location>
        <begin position="54"/>
        <end position="75"/>
    </location>
</feature>
<dbReference type="Gene3D" id="2.30.42.10">
    <property type="match status" value="1"/>
</dbReference>
<sequence length="398" mass="45336">MGEWIKTLLMIVGSFFIQPLFIVGVIWSIGMSLKRIRTERKIYRVAIFKEWFEVKDFLVMGLLPGVIASILLTVLGVPLTIEWIVFYQISTLILLVLFGTRYIHPIITFPVTALLLSVTNRILETNSSSNLNIMGYSVEQLNFFNNHLLVNGLVVMFLVLLVTIFSLSFYKMKHLSPDFLKTSRGKWVGSYFLKPFWVLPLLIIVPGNLFTAVFDWWPVFGIGNQTYTVLFLPILLGLQLKVQAQIPQQALKLVVKDLMILMGVLVVLIGINIVWSAFTWISYLIMFIGAIAVYLRHRNREHNWSFLYGSNDEGLKVLGIRPATPAAKMKLSVGDTIVTCNDVPIKTEDDFYQALKINSAYCHLKIKQIDGEYRLEQTAIYEDSPHEIGVVTIPEKLV</sequence>
<feature type="transmembrane region" description="Helical" evidence="1">
    <location>
        <begin position="250"/>
        <end position="271"/>
    </location>
</feature>
<dbReference type="InterPro" id="IPR036034">
    <property type="entry name" value="PDZ_sf"/>
</dbReference>
<dbReference type="AlphaFoldDB" id="A0A0R2I5H1"/>
<feature type="transmembrane region" description="Helical" evidence="1">
    <location>
        <begin position="216"/>
        <end position="238"/>
    </location>
</feature>
<keyword evidence="1" id="KW-1133">Transmembrane helix</keyword>
<organism evidence="2 3">
    <name type="scientific">Carnobacterium divergens DSM 20623</name>
    <dbReference type="NCBI Taxonomy" id="1449336"/>
    <lineage>
        <taxon>Bacteria</taxon>
        <taxon>Bacillati</taxon>
        <taxon>Bacillota</taxon>
        <taxon>Bacilli</taxon>
        <taxon>Lactobacillales</taxon>
        <taxon>Carnobacteriaceae</taxon>
        <taxon>Carnobacterium</taxon>
    </lineage>
</organism>
<keyword evidence="1" id="KW-0812">Transmembrane</keyword>
<keyword evidence="2" id="KW-0132">Cell division</keyword>
<feature type="transmembrane region" description="Helical" evidence="1">
    <location>
        <begin position="191"/>
        <end position="210"/>
    </location>
</feature>
<evidence type="ECO:0000313" key="3">
    <source>
        <dbReference type="Proteomes" id="UP000051658"/>
    </source>
</evidence>
<proteinExistence type="predicted"/>
<keyword evidence="2" id="KW-0131">Cell cycle</keyword>
<reference evidence="2 3" key="1">
    <citation type="journal article" date="2015" name="Genome Announc.">
        <title>Expanding the biotechnology potential of lactobacilli through comparative genomics of 213 strains and associated genera.</title>
        <authorList>
            <person name="Sun Z."/>
            <person name="Harris H.M."/>
            <person name="McCann A."/>
            <person name="Guo C."/>
            <person name="Argimon S."/>
            <person name="Zhang W."/>
            <person name="Yang X."/>
            <person name="Jeffery I.B."/>
            <person name="Cooney J.C."/>
            <person name="Kagawa T.F."/>
            <person name="Liu W."/>
            <person name="Song Y."/>
            <person name="Salvetti E."/>
            <person name="Wrobel A."/>
            <person name="Rasinkangas P."/>
            <person name="Parkhill J."/>
            <person name="Rea M.C."/>
            <person name="O'Sullivan O."/>
            <person name="Ritari J."/>
            <person name="Douillard F.P."/>
            <person name="Paul Ross R."/>
            <person name="Yang R."/>
            <person name="Briner A.E."/>
            <person name="Felis G.E."/>
            <person name="de Vos W.M."/>
            <person name="Barrangou R."/>
            <person name="Klaenhammer T.R."/>
            <person name="Caufield P.W."/>
            <person name="Cui Y."/>
            <person name="Zhang H."/>
            <person name="O'Toole P.W."/>
        </authorList>
    </citation>
    <scope>NUCLEOTIDE SEQUENCE [LARGE SCALE GENOMIC DNA]</scope>
    <source>
        <strain evidence="2 3">DSM 20623</strain>
    </source>
</reference>
<comment type="caution">
    <text evidence="2">The sequence shown here is derived from an EMBL/GenBank/DDBJ whole genome shotgun (WGS) entry which is preliminary data.</text>
</comment>
<gene>
    <name evidence="2" type="ORF">IV74_GL000154</name>
</gene>
<evidence type="ECO:0000313" key="2">
    <source>
        <dbReference type="EMBL" id="KRN57175.1"/>
    </source>
</evidence>
<dbReference type="SUPFAM" id="SSF50156">
    <property type="entry name" value="PDZ domain-like"/>
    <property type="match status" value="1"/>
</dbReference>
<dbReference type="GO" id="GO:0051301">
    <property type="term" value="P:cell division"/>
    <property type="evidence" value="ECO:0007669"/>
    <property type="project" value="UniProtKB-KW"/>
</dbReference>
<keyword evidence="3" id="KW-1185">Reference proteome</keyword>